<keyword evidence="2" id="KW-1185">Reference proteome</keyword>
<accession>A0A1E7X7B7</accession>
<dbReference type="AlphaFoldDB" id="A0A1E7X7B7"/>
<evidence type="ECO:0000313" key="1">
    <source>
        <dbReference type="EMBL" id="OFA09046.1"/>
    </source>
</evidence>
<comment type="caution">
    <text evidence="1">The sequence shown here is derived from an EMBL/GenBank/DDBJ whole genome shotgun (WGS) entry which is preliminary data.</text>
</comment>
<name>A0A1E7X7B7_9BURK</name>
<proteinExistence type="predicted"/>
<dbReference type="EMBL" id="LROM01000024">
    <property type="protein sequence ID" value="OFA09046.1"/>
    <property type="molecule type" value="Genomic_DNA"/>
</dbReference>
<dbReference type="RefSeq" id="WP_141749377.1">
    <property type="nucleotide sequence ID" value="NZ_LROM01000024.1"/>
</dbReference>
<dbReference type="Proteomes" id="UP000175989">
    <property type="component" value="Unassembled WGS sequence"/>
</dbReference>
<protein>
    <submittedName>
        <fullName evidence="1">Uncharacterized protein</fullName>
    </submittedName>
</protein>
<evidence type="ECO:0000313" key="2">
    <source>
        <dbReference type="Proteomes" id="UP000175989"/>
    </source>
</evidence>
<organism evidence="1 2">
    <name type="scientific">Duganella phyllosphaerae</name>
    <dbReference type="NCBI Taxonomy" id="762836"/>
    <lineage>
        <taxon>Bacteria</taxon>
        <taxon>Pseudomonadati</taxon>
        <taxon>Pseudomonadota</taxon>
        <taxon>Betaproteobacteria</taxon>
        <taxon>Burkholderiales</taxon>
        <taxon>Oxalobacteraceae</taxon>
        <taxon>Telluria group</taxon>
        <taxon>Duganella</taxon>
    </lineage>
</organism>
<gene>
    <name evidence="1" type="ORF">DUPY_02880</name>
</gene>
<reference evidence="2" key="1">
    <citation type="journal article" date="2016" name="Front. Microbiol.">
        <title>Molecular Keys to the Janthinobacterium and Duganella spp. Interaction with the Plant Pathogen Fusarium graminearum.</title>
        <authorList>
            <person name="Haack F.S."/>
            <person name="Poehlein A."/>
            <person name="Kroger C."/>
            <person name="Voigt C.A."/>
            <person name="Piepenbring M."/>
            <person name="Bode H.B."/>
            <person name="Daniel R."/>
            <person name="Schafer W."/>
            <person name="Streit W.R."/>
        </authorList>
    </citation>
    <scope>NUCLEOTIDE SEQUENCE [LARGE SCALE GENOMIC DNA]</scope>
    <source>
        <strain evidence="2">T54</strain>
    </source>
</reference>
<sequence length="129" mass="14257">MRIVRNMGWLLGLVVLQAVSAPVQYTIFTFKNGQQIGVRKVKPVELRNAAIAITNAFQEQIPPYEHMVKVAKGMTAKDRCFNLFSSKIALTSIEAGKLDASQYAQDFLSGSVSSIESVNSQTQVTCEMR</sequence>